<keyword evidence="2" id="KW-1185">Reference proteome</keyword>
<evidence type="ECO:0000313" key="1">
    <source>
        <dbReference type="EMBL" id="KAH6936611.1"/>
    </source>
</evidence>
<gene>
    <name evidence="1" type="ORF">HPB50_019996</name>
</gene>
<organism evidence="1 2">
    <name type="scientific">Hyalomma asiaticum</name>
    <name type="common">Tick</name>
    <dbReference type="NCBI Taxonomy" id="266040"/>
    <lineage>
        <taxon>Eukaryota</taxon>
        <taxon>Metazoa</taxon>
        <taxon>Ecdysozoa</taxon>
        <taxon>Arthropoda</taxon>
        <taxon>Chelicerata</taxon>
        <taxon>Arachnida</taxon>
        <taxon>Acari</taxon>
        <taxon>Parasitiformes</taxon>
        <taxon>Ixodida</taxon>
        <taxon>Ixodoidea</taxon>
        <taxon>Ixodidae</taxon>
        <taxon>Hyalomminae</taxon>
        <taxon>Hyalomma</taxon>
    </lineage>
</organism>
<name>A0ACB7SRE2_HYAAI</name>
<evidence type="ECO:0000313" key="2">
    <source>
        <dbReference type="Proteomes" id="UP000821845"/>
    </source>
</evidence>
<dbReference type="Proteomes" id="UP000821845">
    <property type="component" value="Chromosome 3"/>
</dbReference>
<sequence length="187" mass="20804">MFQWCKPREGVEAAAGNENAVLKKKLTAQAKKSACHGLQEWVQPVVNHLYWCVAVSGGDGNLLVAIWKTLHQNENAGRVQATTQSGELKWTRKMLRAKKGEEVACTVKTKATYGYVNKLLQEMLDVCSSCSSFRGAERENESSTNGKPLTMIDLQQPRRCKADLVSARLSRFTFHNVAAPSKVEIKH</sequence>
<reference evidence="1" key="1">
    <citation type="submission" date="2020-05" db="EMBL/GenBank/DDBJ databases">
        <title>Large-scale comparative analyses of tick genomes elucidate their genetic diversity and vector capacities.</title>
        <authorList>
            <person name="Jia N."/>
            <person name="Wang J."/>
            <person name="Shi W."/>
            <person name="Du L."/>
            <person name="Sun Y."/>
            <person name="Zhan W."/>
            <person name="Jiang J."/>
            <person name="Wang Q."/>
            <person name="Zhang B."/>
            <person name="Ji P."/>
            <person name="Sakyi L.B."/>
            <person name="Cui X."/>
            <person name="Yuan T."/>
            <person name="Jiang B."/>
            <person name="Yang W."/>
            <person name="Lam T.T.-Y."/>
            <person name="Chang Q."/>
            <person name="Ding S."/>
            <person name="Wang X."/>
            <person name="Zhu J."/>
            <person name="Ruan X."/>
            <person name="Zhao L."/>
            <person name="Wei J."/>
            <person name="Que T."/>
            <person name="Du C."/>
            <person name="Cheng J."/>
            <person name="Dai P."/>
            <person name="Han X."/>
            <person name="Huang E."/>
            <person name="Gao Y."/>
            <person name="Liu J."/>
            <person name="Shao H."/>
            <person name="Ye R."/>
            <person name="Li L."/>
            <person name="Wei W."/>
            <person name="Wang X."/>
            <person name="Wang C."/>
            <person name="Yang T."/>
            <person name="Huo Q."/>
            <person name="Li W."/>
            <person name="Guo W."/>
            <person name="Chen H."/>
            <person name="Zhou L."/>
            <person name="Ni X."/>
            <person name="Tian J."/>
            <person name="Zhou Y."/>
            <person name="Sheng Y."/>
            <person name="Liu T."/>
            <person name="Pan Y."/>
            <person name="Xia L."/>
            <person name="Li J."/>
            <person name="Zhao F."/>
            <person name="Cao W."/>
        </authorList>
    </citation>
    <scope>NUCLEOTIDE SEQUENCE</scope>
    <source>
        <strain evidence="1">Hyas-2018</strain>
    </source>
</reference>
<comment type="caution">
    <text evidence="1">The sequence shown here is derived from an EMBL/GenBank/DDBJ whole genome shotgun (WGS) entry which is preliminary data.</text>
</comment>
<accession>A0ACB7SRE2</accession>
<proteinExistence type="predicted"/>
<dbReference type="EMBL" id="CM023483">
    <property type="protein sequence ID" value="KAH6936611.1"/>
    <property type="molecule type" value="Genomic_DNA"/>
</dbReference>
<protein>
    <submittedName>
        <fullName evidence="1">Uncharacterized protein</fullName>
    </submittedName>
</protein>